<dbReference type="InterPro" id="IPR052567">
    <property type="entry name" value="OP_Dioxygenase"/>
</dbReference>
<name>A0A512AIH1_9SPHN</name>
<keyword evidence="2" id="KW-0378">Hydrolase</keyword>
<dbReference type="PANTHER" id="PTHR40202:SF1">
    <property type="entry name" value="HD DOMAIN-CONTAINING PROTEIN"/>
    <property type="match status" value="1"/>
</dbReference>
<keyword evidence="3" id="KW-1185">Reference proteome</keyword>
<dbReference type="EMBL" id="BJYR01000009">
    <property type="protein sequence ID" value="GEN99514.1"/>
    <property type="molecule type" value="Genomic_DNA"/>
</dbReference>
<gene>
    <name evidence="2" type="ORF">NSE01_13470</name>
</gene>
<dbReference type="PANTHER" id="PTHR40202">
    <property type="match status" value="1"/>
</dbReference>
<dbReference type="Pfam" id="PF01966">
    <property type="entry name" value="HD"/>
    <property type="match status" value="1"/>
</dbReference>
<dbReference type="GO" id="GO:0016787">
    <property type="term" value="F:hydrolase activity"/>
    <property type="evidence" value="ECO:0007669"/>
    <property type="project" value="UniProtKB-KW"/>
</dbReference>
<evidence type="ECO:0000313" key="3">
    <source>
        <dbReference type="Proteomes" id="UP000321464"/>
    </source>
</evidence>
<comment type="caution">
    <text evidence="2">The sequence shown here is derived from an EMBL/GenBank/DDBJ whole genome shotgun (WGS) entry which is preliminary data.</text>
</comment>
<dbReference type="Gene3D" id="1.10.3210.10">
    <property type="entry name" value="Hypothetical protein af1432"/>
    <property type="match status" value="1"/>
</dbReference>
<dbReference type="RefSeq" id="WP_147158863.1">
    <property type="nucleotide sequence ID" value="NZ_BJYR01000009.1"/>
</dbReference>
<dbReference type="AlphaFoldDB" id="A0A512AIH1"/>
<dbReference type="SUPFAM" id="SSF109604">
    <property type="entry name" value="HD-domain/PDEase-like"/>
    <property type="match status" value="1"/>
</dbReference>
<organism evidence="2 3">
    <name type="scientific">Novosphingobium sediminis</name>
    <dbReference type="NCBI Taxonomy" id="707214"/>
    <lineage>
        <taxon>Bacteria</taxon>
        <taxon>Pseudomonadati</taxon>
        <taxon>Pseudomonadota</taxon>
        <taxon>Alphaproteobacteria</taxon>
        <taxon>Sphingomonadales</taxon>
        <taxon>Sphingomonadaceae</taxon>
        <taxon>Novosphingobium</taxon>
    </lineage>
</organism>
<reference evidence="2 3" key="1">
    <citation type="submission" date="2019-07" db="EMBL/GenBank/DDBJ databases">
        <title>Whole genome shotgun sequence of Novosphingobium sediminis NBRC 106119.</title>
        <authorList>
            <person name="Hosoyama A."/>
            <person name="Uohara A."/>
            <person name="Ohji S."/>
            <person name="Ichikawa N."/>
        </authorList>
    </citation>
    <scope>NUCLEOTIDE SEQUENCE [LARGE SCALE GENOMIC DNA]</scope>
    <source>
        <strain evidence="2 3">NBRC 106119</strain>
    </source>
</reference>
<sequence length="207" mass="23390">MDHHGDSGERAQFHSMEEGTQEDWAIIARDYVGFAAGLPDRVLAHLRLLDGDFGGFPIDRLTHSLQTATRAHRDGRPESYVVMALLHDIGDTLGSYNHPEIAAAILQPFVSEEEHWICRNHGAFQGYYYFHYLGIDRNVREKHRDNPHFDACAEFCAKYDQAAFDPAYDTLPLDFFEPMVRRVLARPRSETSILAMETTAAKAGVPA</sequence>
<accession>A0A512AIH1</accession>
<feature type="domain" description="HD" evidence="1">
    <location>
        <begin position="60"/>
        <end position="136"/>
    </location>
</feature>
<evidence type="ECO:0000259" key="1">
    <source>
        <dbReference type="Pfam" id="PF01966"/>
    </source>
</evidence>
<dbReference type="Proteomes" id="UP000321464">
    <property type="component" value="Unassembled WGS sequence"/>
</dbReference>
<evidence type="ECO:0000313" key="2">
    <source>
        <dbReference type="EMBL" id="GEN99514.1"/>
    </source>
</evidence>
<dbReference type="OrthoDB" id="9802857at2"/>
<dbReference type="InterPro" id="IPR006674">
    <property type="entry name" value="HD_domain"/>
</dbReference>
<proteinExistence type="predicted"/>
<protein>
    <submittedName>
        <fullName evidence="2">Metal-dependent phosphohydrolase</fullName>
    </submittedName>
</protein>